<keyword evidence="12" id="KW-1185">Reference proteome</keyword>
<gene>
    <name evidence="9" type="primary">allB</name>
    <name evidence="11" type="ORF">SAMN05216378_1116</name>
</gene>
<comment type="similarity">
    <text evidence="3">Belongs to the metallo-dependent hydrolases superfamily. DHOase family. Class I DHOase subfamily.</text>
</comment>
<keyword evidence="5 9" id="KW-0659">Purine metabolism</keyword>
<feature type="binding site" evidence="9">
    <location>
        <position position="63"/>
    </location>
    <ligand>
        <name>Zn(2+)</name>
        <dbReference type="ChEBI" id="CHEBI:29105"/>
        <label>1</label>
    </ligand>
</feature>
<evidence type="ECO:0000256" key="1">
    <source>
        <dbReference type="ARBA" id="ARBA00002368"/>
    </source>
</evidence>
<dbReference type="PANTHER" id="PTHR43668">
    <property type="entry name" value="ALLANTOINASE"/>
    <property type="match status" value="1"/>
</dbReference>
<proteinExistence type="inferred from homology"/>
<feature type="modified residue" description="N6-carboxylysine" evidence="9">
    <location>
        <position position="150"/>
    </location>
</feature>
<comment type="cofactor">
    <cofactor evidence="9">
        <name>Zn(2+)</name>
        <dbReference type="ChEBI" id="CHEBI:29105"/>
    </cofactor>
    <text evidence="9">Binds 2 Zn(2+) ions per subunit.</text>
</comment>
<comment type="PTM">
    <text evidence="9">Carboxylation allows a single lysine to coordinate two zinc ions.</text>
</comment>
<dbReference type="PROSITE" id="PS00482">
    <property type="entry name" value="DIHYDROOROTASE_1"/>
    <property type="match status" value="1"/>
</dbReference>
<evidence type="ECO:0000256" key="9">
    <source>
        <dbReference type="HAMAP-Rule" id="MF_01645"/>
    </source>
</evidence>
<evidence type="ECO:0000256" key="6">
    <source>
        <dbReference type="ARBA" id="ARBA00022723"/>
    </source>
</evidence>
<dbReference type="PANTHER" id="PTHR43668:SF4">
    <property type="entry name" value="ALLANTOINASE"/>
    <property type="match status" value="1"/>
</dbReference>
<evidence type="ECO:0000256" key="4">
    <source>
        <dbReference type="ARBA" id="ARBA00011881"/>
    </source>
</evidence>
<dbReference type="InterPro" id="IPR032466">
    <property type="entry name" value="Metal_Hydrolase"/>
</dbReference>
<feature type="binding site" evidence="9">
    <location>
        <position position="189"/>
    </location>
    <ligand>
        <name>Zn(2+)</name>
        <dbReference type="ChEBI" id="CHEBI:29105"/>
        <label>2</label>
    </ligand>
</feature>
<evidence type="ECO:0000256" key="3">
    <source>
        <dbReference type="ARBA" id="ARBA00010286"/>
    </source>
</evidence>
<dbReference type="UniPathway" id="UPA00395">
    <property type="reaction ID" value="UER00653"/>
</dbReference>
<dbReference type="GO" id="GO:0000256">
    <property type="term" value="P:allantoin catabolic process"/>
    <property type="evidence" value="ECO:0007669"/>
    <property type="project" value="UniProtKB-UniRule"/>
</dbReference>
<keyword evidence="6 9" id="KW-0479">Metal-binding</keyword>
<comment type="function">
    <text evidence="1">Catalyzes the reversible cyclization of carbamoyl aspartate to dihydroorotate.</text>
</comment>
<keyword evidence="7 9" id="KW-0378">Hydrolase</keyword>
<dbReference type="EMBL" id="FOMT01000001">
    <property type="protein sequence ID" value="SFD71616.1"/>
    <property type="molecule type" value="Genomic_DNA"/>
</dbReference>
<dbReference type="EC" id="3.5.2.5" evidence="9"/>
<evidence type="ECO:0000313" key="11">
    <source>
        <dbReference type="EMBL" id="SFD71616.1"/>
    </source>
</evidence>
<accession>A0A1I1ULB5</accession>
<comment type="subunit">
    <text evidence="4 9">Homotetramer.</text>
</comment>
<reference evidence="12" key="1">
    <citation type="submission" date="2016-10" db="EMBL/GenBank/DDBJ databases">
        <authorList>
            <person name="Varghese N."/>
            <person name="Submissions S."/>
        </authorList>
    </citation>
    <scope>NUCLEOTIDE SEQUENCE [LARGE SCALE GENOMIC DNA]</scope>
    <source>
        <strain evidence="12">CGMCC 1.10784</strain>
    </source>
</reference>
<dbReference type="FunFam" id="3.20.20.140:FF:000174">
    <property type="entry name" value="Dihydropyrimidinase-related protein 2"/>
    <property type="match status" value="1"/>
</dbReference>
<dbReference type="HAMAP" id="MF_01645">
    <property type="entry name" value="Hydantoinase"/>
    <property type="match status" value="1"/>
</dbReference>
<comment type="catalytic activity">
    <reaction evidence="9">
        <text>(S)-allantoin + H2O = allantoate + H(+)</text>
        <dbReference type="Rhea" id="RHEA:17029"/>
        <dbReference type="ChEBI" id="CHEBI:15377"/>
        <dbReference type="ChEBI" id="CHEBI:15378"/>
        <dbReference type="ChEBI" id="CHEBI:15678"/>
        <dbReference type="ChEBI" id="CHEBI:17536"/>
        <dbReference type="EC" id="3.5.2.5"/>
    </reaction>
</comment>
<dbReference type="InterPro" id="IPR006680">
    <property type="entry name" value="Amidohydro-rel"/>
</dbReference>
<dbReference type="SUPFAM" id="SSF51338">
    <property type="entry name" value="Composite domain of metallo-dependent hydrolases"/>
    <property type="match status" value="1"/>
</dbReference>
<feature type="binding site" description="via carbamate group" evidence="9">
    <location>
        <position position="150"/>
    </location>
    <ligand>
        <name>Zn(2+)</name>
        <dbReference type="ChEBI" id="CHEBI:29105"/>
        <label>2</label>
    </ligand>
</feature>
<dbReference type="InterPro" id="IPR047604">
    <property type="entry name" value="Allantoinase_bact"/>
</dbReference>
<name>A0A1I1ULB5_9BACL</name>
<dbReference type="InterPro" id="IPR050138">
    <property type="entry name" value="DHOase/Allantoinase_Hydrolase"/>
</dbReference>
<evidence type="ECO:0000256" key="5">
    <source>
        <dbReference type="ARBA" id="ARBA00022631"/>
    </source>
</evidence>
<dbReference type="NCBIfam" id="TIGR03178">
    <property type="entry name" value="allantoinase"/>
    <property type="match status" value="1"/>
</dbReference>
<dbReference type="OrthoDB" id="9765462at2"/>
<dbReference type="GO" id="GO:0050897">
    <property type="term" value="F:cobalt ion binding"/>
    <property type="evidence" value="ECO:0007669"/>
    <property type="project" value="InterPro"/>
</dbReference>
<dbReference type="Gene3D" id="3.20.20.140">
    <property type="entry name" value="Metal-dependent hydrolases"/>
    <property type="match status" value="1"/>
</dbReference>
<protein>
    <recommendedName>
        <fullName evidence="9">Allantoinase</fullName>
        <ecNumber evidence="9">3.5.2.5</ecNumber>
    </recommendedName>
    <alternativeName>
        <fullName evidence="9">Allantoin-utilizing enzyme</fullName>
    </alternativeName>
</protein>
<dbReference type="Proteomes" id="UP000198855">
    <property type="component" value="Unassembled WGS sequence"/>
</dbReference>
<organism evidence="11 12">
    <name type="scientific">Paenibacillus catalpae</name>
    <dbReference type="NCBI Taxonomy" id="1045775"/>
    <lineage>
        <taxon>Bacteria</taxon>
        <taxon>Bacillati</taxon>
        <taxon>Bacillota</taxon>
        <taxon>Bacilli</taxon>
        <taxon>Bacillales</taxon>
        <taxon>Paenibacillaceae</taxon>
        <taxon>Paenibacillus</taxon>
    </lineage>
</organism>
<dbReference type="NCBIfam" id="NF004839">
    <property type="entry name" value="PRK06189.1"/>
    <property type="match status" value="1"/>
</dbReference>
<evidence type="ECO:0000259" key="10">
    <source>
        <dbReference type="Pfam" id="PF01979"/>
    </source>
</evidence>
<evidence type="ECO:0000313" key="12">
    <source>
        <dbReference type="Proteomes" id="UP000198855"/>
    </source>
</evidence>
<dbReference type="GO" id="GO:0005737">
    <property type="term" value="C:cytoplasm"/>
    <property type="evidence" value="ECO:0007669"/>
    <property type="project" value="TreeGrafter"/>
</dbReference>
<feature type="binding site" description="via carbamate group" evidence="9">
    <location>
        <position position="150"/>
    </location>
    <ligand>
        <name>Zn(2+)</name>
        <dbReference type="ChEBI" id="CHEBI:29105"/>
        <label>1</label>
    </ligand>
</feature>
<evidence type="ECO:0000256" key="7">
    <source>
        <dbReference type="ARBA" id="ARBA00022801"/>
    </source>
</evidence>
<dbReference type="InterPro" id="IPR002195">
    <property type="entry name" value="Dihydroorotase_CS"/>
</dbReference>
<feature type="domain" description="Amidohydrolase-related" evidence="10">
    <location>
        <begin position="54"/>
        <end position="439"/>
    </location>
</feature>
<comment type="similarity">
    <text evidence="9">Belongs to the metallo-dependent hydrolases superfamily. Allantoinase family.</text>
</comment>
<dbReference type="SUPFAM" id="SSF51556">
    <property type="entry name" value="Metallo-dependent hydrolases"/>
    <property type="match status" value="1"/>
</dbReference>
<sequence length="466" mass="50177">MNQVFDRMIRNGQVVLPDGTYPLDIGIIGGKIAAISESLADSAAHDVLDAEGKYVLPGMIDIHVHFNEPNFGHWEGFATGSAALAAGGCTAYADMPLNGNPPTVTPEALALKGKLAEGNSAVDYTFWGGLVPGKLDQLEKMAAEGIRGFKAFMSNPGGEGEGRFREVDDLTLFEGMKIISALGGFVALHAESDAITSRLAEQAVQEGRTDARAFVLSRPVIAELEAVNKAILFSEQTGCEVHFVHISSVEAVELIDRAKKRGAKVTVETCPHYLLLTEEDMASIGPAAKCAPPLRSAEQKEGLWRLVAEGKLDVIASDHSPCPPELKFDESLSFFEAWGGIAGAQSSLEIMLGEGWVKREIPLHKLIDLLSVGPAKRFGLYPQKGLIAEGADADLVIVDPNRSYTLTDDQLWQRHKVSPYLGREFACKVTTTLVRGVTVYTEENGVYAAKQGKLLLKPVNAPQQTP</sequence>
<dbReference type="GO" id="GO:0004038">
    <property type="term" value="F:allantoinase activity"/>
    <property type="evidence" value="ECO:0007669"/>
    <property type="project" value="UniProtKB-UniRule"/>
</dbReference>
<evidence type="ECO:0000256" key="2">
    <source>
        <dbReference type="ARBA" id="ARBA00008829"/>
    </source>
</evidence>
<comment type="function">
    <text evidence="9">Catalyzes the conversion of allantoin (5-ureidohydantoin) to allantoic acid by hydrolytic cleavage of the five-member hydantoin ring.</text>
</comment>
<comment type="pathway">
    <text evidence="9">Nitrogen metabolism; (S)-allantoin degradation; allantoate from (S)-allantoin: step 1/1.</text>
</comment>
<dbReference type="Gene3D" id="2.30.40.10">
    <property type="entry name" value="Urease, subunit C, domain 1"/>
    <property type="match status" value="1"/>
</dbReference>
<evidence type="ECO:0000256" key="8">
    <source>
        <dbReference type="ARBA" id="ARBA00022833"/>
    </source>
</evidence>
<dbReference type="InterPro" id="IPR011059">
    <property type="entry name" value="Metal-dep_hydrolase_composite"/>
</dbReference>
<dbReference type="RefSeq" id="WP_091181898.1">
    <property type="nucleotide sequence ID" value="NZ_FOMT01000001.1"/>
</dbReference>
<dbReference type="InterPro" id="IPR017593">
    <property type="entry name" value="Allantoinase"/>
</dbReference>
<dbReference type="GO" id="GO:0008270">
    <property type="term" value="F:zinc ion binding"/>
    <property type="evidence" value="ECO:0007669"/>
    <property type="project" value="InterPro"/>
</dbReference>
<feature type="binding site" evidence="9">
    <location>
        <position position="245"/>
    </location>
    <ligand>
        <name>Zn(2+)</name>
        <dbReference type="ChEBI" id="CHEBI:29105"/>
        <label>2</label>
    </ligand>
</feature>
<feature type="binding site" evidence="9">
    <location>
        <position position="65"/>
    </location>
    <ligand>
        <name>Zn(2+)</name>
        <dbReference type="ChEBI" id="CHEBI:29105"/>
        <label>1</label>
    </ligand>
</feature>
<keyword evidence="8 9" id="KW-0862">Zinc</keyword>
<feature type="binding site" evidence="9">
    <location>
        <position position="318"/>
    </location>
    <ligand>
        <name>Zn(2+)</name>
        <dbReference type="ChEBI" id="CHEBI:29105"/>
        <label>1</label>
    </ligand>
</feature>
<dbReference type="AlphaFoldDB" id="A0A1I1ULB5"/>
<dbReference type="Pfam" id="PF01979">
    <property type="entry name" value="Amidohydro_1"/>
    <property type="match status" value="1"/>
</dbReference>
<dbReference type="GO" id="GO:0006145">
    <property type="term" value="P:purine nucleobase catabolic process"/>
    <property type="evidence" value="ECO:0007669"/>
    <property type="project" value="TreeGrafter"/>
</dbReference>
<comment type="similarity">
    <text evidence="2">Belongs to the metallo-dependent hydrolases superfamily. Hydantoinase/dihydropyrimidinase family.</text>
</comment>
<dbReference type="STRING" id="1045775.SAMN05216378_1116"/>